<dbReference type="FunFam" id="1.10.730.10:FF:000006">
    <property type="entry name" value="Arginyl-tRNA synthetase 2, mitochondrial"/>
    <property type="match status" value="1"/>
</dbReference>
<name>A0A095VKA2_9GAMM</name>
<dbReference type="InterPro" id="IPR035684">
    <property type="entry name" value="ArgRS_core"/>
</dbReference>
<dbReference type="SUPFAM" id="SSF52374">
    <property type="entry name" value="Nucleotidylyl transferase"/>
    <property type="match status" value="1"/>
</dbReference>
<dbReference type="OrthoDB" id="9803211at2"/>
<dbReference type="Proteomes" id="UP000029577">
    <property type="component" value="Unassembled WGS sequence"/>
</dbReference>
<feature type="domain" description="Arginyl tRNA synthetase N-terminal" evidence="14">
    <location>
        <begin position="1"/>
        <end position="91"/>
    </location>
</feature>
<evidence type="ECO:0000256" key="5">
    <source>
        <dbReference type="ARBA" id="ARBA00022598"/>
    </source>
</evidence>
<dbReference type="EMBL" id="JPKR02000004">
    <property type="protein sequence ID" value="KGD75030.1"/>
    <property type="molecule type" value="Genomic_DNA"/>
</dbReference>
<dbReference type="SUPFAM" id="SSF47323">
    <property type="entry name" value="Anticodon-binding domain of a subclass of class I aminoacyl-tRNA synthetases"/>
    <property type="match status" value="1"/>
</dbReference>
<keyword evidence="8 11" id="KW-0648">Protein biosynthesis</keyword>
<dbReference type="CDD" id="cd00671">
    <property type="entry name" value="ArgRS_core"/>
    <property type="match status" value="1"/>
</dbReference>
<dbReference type="FunFam" id="3.40.50.620:FF:000030">
    <property type="entry name" value="Arginine--tRNA ligase"/>
    <property type="match status" value="1"/>
</dbReference>
<dbReference type="Pfam" id="PF00750">
    <property type="entry name" value="tRNA-synt_1d"/>
    <property type="match status" value="1"/>
</dbReference>
<keyword evidence="7 11" id="KW-0067">ATP-binding</keyword>
<dbReference type="HAMAP" id="MF_00123">
    <property type="entry name" value="Arg_tRNA_synth"/>
    <property type="match status" value="1"/>
</dbReference>
<evidence type="ECO:0000313" key="16">
    <source>
        <dbReference type="Proteomes" id="UP000029577"/>
    </source>
</evidence>
<dbReference type="SMART" id="SM01016">
    <property type="entry name" value="Arg_tRNA_synt_N"/>
    <property type="match status" value="1"/>
</dbReference>
<dbReference type="InterPro" id="IPR001278">
    <property type="entry name" value="Arg-tRNA-ligase"/>
</dbReference>
<evidence type="ECO:0000256" key="6">
    <source>
        <dbReference type="ARBA" id="ARBA00022741"/>
    </source>
</evidence>
<dbReference type="InterPro" id="IPR009080">
    <property type="entry name" value="tRNAsynth_Ia_anticodon-bd"/>
</dbReference>
<dbReference type="InterPro" id="IPR001412">
    <property type="entry name" value="aa-tRNA-synth_I_CS"/>
</dbReference>
<dbReference type="CDD" id="cd07956">
    <property type="entry name" value="Anticodon_Ia_Arg"/>
    <property type="match status" value="1"/>
</dbReference>
<dbReference type="eggNOG" id="COG0018">
    <property type="taxonomic scope" value="Bacteria"/>
</dbReference>
<dbReference type="SMART" id="SM00836">
    <property type="entry name" value="DALR_1"/>
    <property type="match status" value="1"/>
</dbReference>
<evidence type="ECO:0000256" key="2">
    <source>
        <dbReference type="ARBA" id="ARBA00005594"/>
    </source>
</evidence>
<feature type="short sequence motif" description="'HIGH' region" evidence="11">
    <location>
        <begin position="126"/>
        <end position="136"/>
    </location>
</feature>
<dbReference type="InterPro" id="IPR036695">
    <property type="entry name" value="Arg-tRNA-synth_N_sf"/>
</dbReference>
<evidence type="ECO:0000256" key="10">
    <source>
        <dbReference type="ARBA" id="ARBA00049339"/>
    </source>
</evidence>
<dbReference type="Pfam" id="PF05746">
    <property type="entry name" value="DALR_1"/>
    <property type="match status" value="1"/>
</dbReference>
<evidence type="ECO:0000313" key="15">
    <source>
        <dbReference type="EMBL" id="KGD75030.1"/>
    </source>
</evidence>
<dbReference type="GO" id="GO:0004814">
    <property type="term" value="F:arginine-tRNA ligase activity"/>
    <property type="evidence" value="ECO:0007669"/>
    <property type="project" value="UniProtKB-UniRule"/>
</dbReference>
<comment type="similarity">
    <text evidence="2 11 12">Belongs to the class-I aminoacyl-tRNA synthetase family.</text>
</comment>
<sequence>MDIKSVLAGLVRQAMAESNITTDKSVTARPSARPEFGDYQIDSMMAIGKSQGQNPLQLAERIAAQLMNNKQCKEIIARAEAVKPGFINLFLNDGWLQYQTGLALNDARLLVEKQPAQHVVVDYSSPNVAKEMHVGHLRSTIIGDASVRTLEFLGHKVTRVNHIGDWGTQFGMLIACLEKAENDGDISLSDLEGFYRAAKKLYDEDPEFALKARRYVVKLQQGDEYCRRMWHKLVDISMTQNQKNYDRLGVSLSSADIRGESSYNAMLPEIVNDLLERGIATEEADTVMVYLESYRNKQGDPMGVIIRKQDGGYLYTTTDIACAKYRYQTLHADRILYYIDARQHQHLMMAWEIVRRAGYVPPSVSLEHHKFGMMLDREGKPFKTREGGTIRLSELLEEAVVRAHKLVSEKSPHLPAAELRELSEIIGIGAVKYADLSKNRITDYVFDWDLMLSFEGNTAPYIQYACARISSILRKAELIQPQGDPVVTSLKFTSDTERSLAVKILQFEEALLAVAREGMPNIMCSYLYELASLFSGFYAASPILNHDQPQERQSRLALAALTGRVLRQGMDTLGLRVPERM</sequence>
<evidence type="ECO:0000256" key="12">
    <source>
        <dbReference type="RuleBase" id="RU363038"/>
    </source>
</evidence>
<evidence type="ECO:0000256" key="9">
    <source>
        <dbReference type="ARBA" id="ARBA00023146"/>
    </source>
</evidence>
<dbReference type="NCBIfam" id="TIGR00456">
    <property type="entry name" value="argS"/>
    <property type="match status" value="1"/>
</dbReference>
<keyword evidence="5 11" id="KW-0436">Ligase</keyword>
<dbReference type="InterPro" id="IPR008909">
    <property type="entry name" value="DALR_anticod-bd"/>
</dbReference>
<dbReference type="InterPro" id="IPR014729">
    <property type="entry name" value="Rossmann-like_a/b/a_fold"/>
</dbReference>
<organism evidence="15 16">
    <name type="scientific">Tatumella morbirosei</name>
    <dbReference type="NCBI Taxonomy" id="642227"/>
    <lineage>
        <taxon>Bacteria</taxon>
        <taxon>Pseudomonadati</taxon>
        <taxon>Pseudomonadota</taxon>
        <taxon>Gammaproteobacteria</taxon>
        <taxon>Enterobacterales</taxon>
        <taxon>Erwiniaceae</taxon>
        <taxon>Tatumella</taxon>
    </lineage>
</organism>
<dbReference type="EC" id="6.1.1.19" evidence="11"/>
<comment type="subunit">
    <text evidence="3 11">Monomer.</text>
</comment>
<dbReference type="RefSeq" id="WP_038018287.1">
    <property type="nucleotide sequence ID" value="NZ_JPKR02000004.1"/>
</dbReference>
<accession>A0A095VKA2</accession>
<dbReference type="STRING" id="642227.HA49_07080"/>
<comment type="caution">
    <text evidence="15">The sequence shown here is derived from an EMBL/GenBank/DDBJ whole genome shotgun (WGS) entry which is preliminary data.</text>
</comment>
<reference evidence="15" key="1">
    <citation type="submission" date="2014-12" db="EMBL/GenBank/DDBJ databases">
        <title>The draft genome of the Tatumella morbirosei type strain, LMG23360T isolated from pineapple rot.</title>
        <authorList>
            <person name="Smits T.H."/>
            <person name="Palmer M."/>
            <person name="Venter S.N."/>
            <person name="Duffy B."/>
            <person name="Steenkamp E.T."/>
            <person name="Chan W.Y."/>
            <person name="Coutinho T.A."/>
            <person name="Coetzee M.P."/>
            <person name="De Maayer P."/>
        </authorList>
    </citation>
    <scope>NUCLEOTIDE SEQUENCE [LARGE SCALE GENOMIC DNA]</scope>
    <source>
        <strain evidence="15">LMG 23360</strain>
    </source>
</reference>
<evidence type="ECO:0000256" key="7">
    <source>
        <dbReference type="ARBA" id="ARBA00022840"/>
    </source>
</evidence>
<comment type="subcellular location">
    <subcellularLocation>
        <location evidence="1 11">Cytoplasm</location>
    </subcellularLocation>
</comment>
<evidence type="ECO:0000256" key="1">
    <source>
        <dbReference type="ARBA" id="ARBA00004496"/>
    </source>
</evidence>
<evidence type="ECO:0000256" key="8">
    <source>
        <dbReference type="ARBA" id="ARBA00022917"/>
    </source>
</evidence>
<protein>
    <recommendedName>
        <fullName evidence="11">Arginine--tRNA ligase</fullName>
        <ecNumber evidence="11">6.1.1.19</ecNumber>
    </recommendedName>
    <alternativeName>
        <fullName evidence="11">Arginyl-tRNA synthetase</fullName>
        <shortName evidence="11">ArgRS</shortName>
    </alternativeName>
</protein>
<keyword evidence="16" id="KW-1185">Reference proteome</keyword>
<dbReference type="SUPFAM" id="SSF55190">
    <property type="entry name" value="Arginyl-tRNA synthetase (ArgRS), N-terminal 'additional' domain"/>
    <property type="match status" value="1"/>
</dbReference>
<dbReference type="PROSITE" id="PS00178">
    <property type="entry name" value="AA_TRNA_LIGASE_I"/>
    <property type="match status" value="1"/>
</dbReference>
<dbReference type="GO" id="GO:0005524">
    <property type="term" value="F:ATP binding"/>
    <property type="evidence" value="ECO:0007669"/>
    <property type="project" value="UniProtKB-UniRule"/>
</dbReference>
<dbReference type="GO" id="GO:0005737">
    <property type="term" value="C:cytoplasm"/>
    <property type="evidence" value="ECO:0007669"/>
    <property type="project" value="UniProtKB-SubCell"/>
</dbReference>
<gene>
    <name evidence="11" type="primary">argS</name>
    <name evidence="15" type="ORF">HA49_07080</name>
</gene>
<evidence type="ECO:0000259" key="13">
    <source>
        <dbReference type="SMART" id="SM00836"/>
    </source>
</evidence>
<feature type="domain" description="DALR anticodon binding" evidence="13">
    <location>
        <begin position="462"/>
        <end position="581"/>
    </location>
</feature>
<dbReference type="Gene3D" id="3.40.50.620">
    <property type="entry name" value="HUPs"/>
    <property type="match status" value="1"/>
</dbReference>
<dbReference type="Gene3D" id="1.10.730.10">
    <property type="entry name" value="Isoleucyl-tRNA Synthetase, Domain 1"/>
    <property type="match status" value="1"/>
</dbReference>
<comment type="catalytic activity">
    <reaction evidence="10 11">
        <text>tRNA(Arg) + L-arginine + ATP = L-arginyl-tRNA(Arg) + AMP + diphosphate</text>
        <dbReference type="Rhea" id="RHEA:20301"/>
        <dbReference type="Rhea" id="RHEA-COMP:9658"/>
        <dbReference type="Rhea" id="RHEA-COMP:9673"/>
        <dbReference type="ChEBI" id="CHEBI:30616"/>
        <dbReference type="ChEBI" id="CHEBI:32682"/>
        <dbReference type="ChEBI" id="CHEBI:33019"/>
        <dbReference type="ChEBI" id="CHEBI:78442"/>
        <dbReference type="ChEBI" id="CHEBI:78513"/>
        <dbReference type="ChEBI" id="CHEBI:456215"/>
        <dbReference type="EC" id="6.1.1.19"/>
    </reaction>
</comment>
<evidence type="ECO:0000259" key="14">
    <source>
        <dbReference type="SMART" id="SM01016"/>
    </source>
</evidence>
<dbReference type="PANTHER" id="PTHR11956">
    <property type="entry name" value="ARGINYL-TRNA SYNTHETASE"/>
    <property type="match status" value="1"/>
</dbReference>
<evidence type="ECO:0000256" key="3">
    <source>
        <dbReference type="ARBA" id="ARBA00011245"/>
    </source>
</evidence>
<dbReference type="AlphaFoldDB" id="A0A095VKA2"/>
<dbReference type="Pfam" id="PF03485">
    <property type="entry name" value="Arg_tRNA_synt_N"/>
    <property type="match status" value="1"/>
</dbReference>
<proteinExistence type="inferred from homology"/>
<keyword evidence="6 11" id="KW-0547">Nucleotide-binding</keyword>
<keyword evidence="9 11" id="KW-0030">Aminoacyl-tRNA synthetase</keyword>
<dbReference type="PANTHER" id="PTHR11956:SF5">
    <property type="entry name" value="ARGININE--TRNA LIGASE, CYTOPLASMIC"/>
    <property type="match status" value="1"/>
</dbReference>
<evidence type="ECO:0000256" key="11">
    <source>
        <dbReference type="HAMAP-Rule" id="MF_00123"/>
    </source>
</evidence>
<keyword evidence="4 11" id="KW-0963">Cytoplasm</keyword>
<dbReference type="GO" id="GO:0006420">
    <property type="term" value="P:arginyl-tRNA aminoacylation"/>
    <property type="evidence" value="ECO:0007669"/>
    <property type="project" value="UniProtKB-UniRule"/>
</dbReference>
<dbReference type="PRINTS" id="PR01038">
    <property type="entry name" value="TRNASYNTHARG"/>
</dbReference>
<dbReference type="InterPro" id="IPR005148">
    <property type="entry name" value="Arg-tRNA-synth_N"/>
</dbReference>
<dbReference type="Gene3D" id="3.30.1360.70">
    <property type="entry name" value="Arginyl tRNA synthetase N-terminal domain"/>
    <property type="match status" value="1"/>
</dbReference>
<evidence type="ECO:0000256" key="4">
    <source>
        <dbReference type="ARBA" id="ARBA00022490"/>
    </source>
</evidence>